<dbReference type="Proteomes" id="UP000799750">
    <property type="component" value="Unassembled WGS sequence"/>
</dbReference>
<evidence type="ECO:0000313" key="6">
    <source>
        <dbReference type="Proteomes" id="UP000799750"/>
    </source>
</evidence>
<dbReference type="GO" id="GO:0016020">
    <property type="term" value="C:membrane"/>
    <property type="evidence" value="ECO:0007669"/>
    <property type="project" value="UniProtKB-SubCell"/>
</dbReference>
<feature type="transmembrane region" description="Helical" evidence="3">
    <location>
        <begin position="339"/>
        <end position="364"/>
    </location>
</feature>
<dbReference type="AlphaFoldDB" id="A0A6A6QHQ3"/>
<comment type="subcellular location">
    <subcellularLocation>
        <location evidence="1">Membrane</location>
        <topology evidence="1">Multi-pass membrane protein</topology>
    </subcellularLocation>
</comment>
<gene>
    <name evidence="5" type="ORF">BU16DRAFT_552233</name>
</gene>
<dbReference type="EMBL" id="MU004195">
    <property type="protein sequence ID" value="KAF2491500.1"/>
    <property type="molecule type" value="Genomic_DNA"/>
</dbReference>
<dbReference type="PANTHER" id="PTHR11360">
    <property type="entry name" value="MONOCARBOXYLATE TRANSPORTER"/>
    <property type="match status" value="1"/>
</dbReference>
<proteinExistence type="inferred from homology"/>
<evidence type="ECO:0000259" key="4">
    <source>
        <dbReference type="PROSITE" id="PS50850"/>
    </source>
</evidence>
<keyword evidence="3" id="KW-0472">Membrane</keyword>
<keyword evidence="3" id="KW-1133">Transmembrane helix</keyword>
<reference evidence="5" key="1">
    <citation type="journal article" date="2020" name="Stud. Mycol.">
        <title>101 Dothideomycetes genomes: a test case for predicting lifestyles and emergence of pathogens.</title>
        <authorList>
            <person name="Haridas S."/>
            <person name="Albert R."/>
            <person name="Binder M."/>
            <person name="Bloem J."/>
            <person name="Labutti K."/>
            <person name="Salamov A."/>
            <person name="Andreopoulos B."/>
            <person name="Baker S."/>
            <person name="Barry K."/>
            <person name="Bills G."/>
            <person name="Bluhm B."/>
            <person name="Cannon C."/>
            <person name="Castanera R."/>
            <person name="Culley D."/>
            <person name="Daum C."/>
            <person name="Ezra D."/>
            <person name="Gonzalez J."/>
            <person name="Henrissat B."/>
            <person name="Kuo A."/>
            <person name="Liang C."/>
            <person name="Lipzen A."/>
            <person name="Lutzoni F."/>
            <person name="Magnuson J."/>
            <person name="Mondo S."/>
            <person name="Nolan M."/>
            <person name="Ohm R."/>
            <person name="Pangilinan J."/>
            <person name="Park H.-J."/>
            <person name="Ramirez L."/>
            <person name="Alfaro M."/>
            <person name="Sun H."/>
            <person name="Tritt A."/>
            <person name="Yoshinaga Y."/>
            <person name="Zwiers L.-H."/>
            <person name="Turgeon B."/>
            <person name="Goodwin S."/>
            <person name="Spatafora J."/>
            <person name="Crous P."/>
            <person name="Grigoriev I."/>
        </authorList>
    </citation>
    <scope>NUCLEOTIDE SEQUENCE</scope>
    <source>
        <strain evidence="5">CBS 269.34</strain>
    </source>
</reference>
<feature type="domain" description="Major facilitator superfamily (MFS) profile" evidence="4">
    <location>
        <begin position="249"/>
        <end position="436"/>
    </location>
</feature>
<feature type="transmembrane region" description="Helical" evidence="3">
    <location>
        <begin position="371"/>
        <end position="388"/>
    </location>
</feature>
<comment type="similarity">
    <text evidence="2">Belongs to the major facilitator superfamily. Monocarboxylate porter (TC 2.A.1.13) family.</text>
</comment>
<feature type="transmembrane region" description="Helical" evidence="3">
    <location>
        <begin position="313"/>
        <end position="333"/>
    </location>
</feature>
<keyword evidence="3" id="KW-0812">Transmembrane</keyword>
<evidence type="ECO:0000256" key="2">
    <source>
        <dbReference type="ARBA" id="ARBA00006727"/>
    </source>
</evidence>
<accession>A0A6A6QHQ3</accession>
<dbReference type="InterPro" id="IPR050327">
    <property type="entry name" value="Proton-linked_MCT"/>
</dbReference>
<feature type="transmembrane region" description="Helical" evidence="3">
    <location>
        <begin position="250"/>
        <end position="270"/>
    </location>
</feature>
<dbReference type="InterPro" id="IPR036259">
    <property type="entry name" value="MFS_trans_sf"/>
</dbReference>
<feature type="transmembrane region" description="Helical" evidence="3">
    <location>
        <begin position="282"/>
        <end position="301"/>
    </location>
</feature>
<feature type="transmembrane region" description="Helical" evidence="3">
    <location>
        <begin position="208"/>
        <end position="229"/>
    </location>
</feature>
<evidence type="ECO:0000256" key="3">
    <source>
        <dbReference type="SAM" id="Phobius"/>
    </source>
</evidence>
<dbReference type="Pfam" id="PF07690">
    <property type="entry name" value="MFS_1"/>
    <property type="match status" value="1"/>
</dbReference>
<sequence>MSEADAWLAGVEALVEEATIDDDGSLSVVDSPPGQEVVRAAPDGGLRAWLVAAGSFCIWFSGLGFANSFGVFQEYFMTHQLRGKSPDDVAWIGSLSAFLQLAIAVISGPLFDRHGAWIIRPAAILFVFAVMMLSLCSGYWQFMLTQGVLMGTVMGFLMFPCIASLSQYFDKKRAAAMGIAVSGSSVGGIVFPIAFSKLLNESSLGFGWTVRVMGFVMLPLLIFSCVAITSRLPPRTSTFFIGSAFKEVNFVLIIVSLFFMFLGMWTPLFFIPTYAVSRGVDAAIASYLLAIINGASTFGRIIPGILADKYGKLNMFGLGGIMTGVVILCMNKAETTAALVVYSIAFGFSSGTIVSGASAAFSVCTNDPRDVGTYMGMGMAVASLAVLIGPPVNGAFVARYGGFLEMSVFSGVMCLVGGFTAIASKAATPEGLLGNR</sequence>
<feature type="transmembrane region" description="Helical" evidence="3">
    <location>
        <begin position="48"/>
        <end position="69"/>
    </location>
</feature>
<dbReference type="CDD" id="cd17352">
    <property type="entry name" value="MFS_MCT_SLC16"/>
    <property type="match status" value="1"/>
</dbReference>
<feature type="transmembrane region" description="Helical" evidence="3">
    <location>
        <begin position="408"/>
        <end position="427"/>
    </location>
</feature>
<evidence type="ECO:0000313" key="5">
    <source>
        <dbReference type="EMBL" id="KAF2491500.1"/>
    </source>
</evidence>
<feature type="transmembrane region" description="Helical" evidence="3">
    <location>
        <begin position="176"/>
        <end position="196"/>
    </location>
</feature>
<dbReference type="PANTHER" id="PTHR11360:SF319">
    <property type="entry name" value="MAJOR FACILITATOR SUPERFAMILY (MFS) PROFILE DOMAIN-CONTAINING PROTEIN"/>
    <property type="match status" value="1"/>
</dbReference>
<feature type="transmembrane region" description="Helical" evidence="3">
    <location>
        <begin position="148"/>
        <end position="169"/>
    </location>
</feature>
<protein>
    <submittedName>
        <fullName evidence="5">MFS general substrate transporter</fullName>
    </submittedName>
</protein>
<dbReference type="OrthoDB" id="5667at2759"/>
<dbReference type="PROSITE" id="PS50850">
    <property type="entry name" value="MFS"/>
    <property type="match status" value="1"/>
</dbReference>
<evidence type="ECO:0000256" key="1">
    <source>
        <dbReference type="ARBA" id="ARBA00004141"/>
    </source>
</evidence>
<dbReference type="Gene3D" id="1.20.1250.20">
    <property type="entry name" value="MFS general substrate transporter like domains"/>
    <property type="match status" value="2"/>
</dbReference>
<feature type="transmembrane region" description="Helical" evidence="3">
    <location>
        <begin position="123"/>
        <end position="142"/>
    </location>
</feature>
<name>A0A6A6QHQ3_9PEZI</name>
<dbReference type="GO" id="GO:0022857">
    <property type="term" value="F:transmembrane transporter activity"/>
    <property type="evidence" value="ECO:0007669"/>
    <property type="project" value="InterPro"/>
</dbReference>
<dbReference type="InterPro" id="IPR011701">
    <property type="entry name" value="MFS"/>
</dbReference>
<dbReference type="InterPro" id="IPR020846">
    <property type="entry name" value="MFS_dom"/>
</dbReference>
<dbReference type="SUPFAM" id="SSF103473">
    <property type="entry name" value="MFS general substrate transporter"/>
    <property type="match status" value="1"/>
</dbReference>
<keyword evidence="6" id="KW-1185">Reference proteome</keyword>
<organism evidence="5 6">
    <name type="scientific">Lophium mytilinum</name>
    <dbReference type="NCBI Taxonomy" id="390894"/>
    <lineage>
        <taxon>Eukaryota</taxon>
        <taxon>Fungi</taxon>
        <taxon>Dikarya</taxon>
        <taxon>Ascomycota</taxon>
        <taxon>Pezizomycotina</taxon>
        <taxon>Dothideomycetes</taxon>
        <taxon>Pleosporomycetidae</taxon>
        <taxon>Mytilinidiales</taxon>
        <taxon>Mytilinidiaceae</taxon>
        <taxon>Lophium</taxon>
    </lineage>
</organism>
<feature type="transmembrane region" description="Helical" evidence="3">
    <location>
        <begin position="89"/>
        <end position="111"/>
    </location>
</feature>